<keyword evidence="2" id="KW-0805">Transcription regulation</keyword>
<proteinExistence type="predicted"/>
<accession>A0A9W9H7M7</accession>
<keyword evidence="7" id="KW-1185">Reference proteome</keyword>
<organism evidence="6 7">
    <name type="scientific">Penicillium atrosanguineum</name>
    <dbReference type="NCBI Taxonomy" id="1132637"/>
    <lineage>
        <taxon>Eukaryota</taxon>
        <taxon>Fungi</taxon>
        <taxon>Dikarya</taxon>
        <taxon>Ascomycota</taxon>
        <taxon>Pezizomycotina</taxon>
        <taxon>Eurotiomycetes</taxon>
        <taxon>Eurotiomycetidae</taxon>
        <taxon>Eurotiales</taxon>
        <taxon>Aspergillaceae</taxon>
        <taxon>Penicillium</taxon>
    </lineage>
</organism>
<dbReference type="GO" id="GO:0008270">
    <property type="term" value="F:zinc ion binding"/>
    <property type="evidence" value="ECO:0007669"/>
    <property type="project" value="InterPro"/>
</dbReference>
<dbReference type="GO" id="GO:0003677">
    <property type="term" value="F:DNA binding"/>
    <property type="evidence" value="ECO:0007669"/>
    <property type="project" value="InterPro"/>
</dbReference>
<dbReference type="PANTHER" id="PTHR31001:SF87">
    <property type="entry name" value="COL-21"/>
    <property type="match status" value="1"/>
</dbReference>
<keyword evidence="4" id="KW-0539">Nucleus</keyword>
<dbReference type="GO" id="GO:0005634">
    <property type="term" value="C:nucleus"/>
    <property type="evidence" value="ECO:0007669"/>
    <property type="project" value="UniProtKB-SubCell"/>
</dbReference>
<protein>
    <recommendedName>
        <fullName evidence="5">Xylanolytic transcriptional activator regulatory domain-containing protein</fullName>
    </recommendedName>
</protein>
<dbReference type="InterPro" id="IPR050613">
    <property type="entry name" value="Sec_Metabolite_Reg"/>
</dbReference>
<evidence type="ECO:0000256" key="2">
    <source>
        <dbReference type="ARBA" id="ARBA00023015"/>
    </source>
</evidence>
<keyword evidence="3" id="KW-0804">Transcription</keyword>
<evidence type="ECO:0000313" key="7">
    <source>
        <dbReference type="Proteomes" id="UP001147746"/>
    </source>
</evidence>
<evidence type="ECO:0000256" key="1">
    <source>
        <dbReference type="ARBA" id="ARBA00004123"/>
    </source>
</evidence>
<dbReference type="Proteomes" id="UP001147746">
    <property type="component" value="Unassembled WGS sequence"/>
</dbReference>
<dbReference type="OrthoDB" id="5344325at2759"/>
<dbReference type="SMART" id="SM00906">
    <property type="entry name" value="Fungal_trans"/>
    <property type="match status" value="1"/>
</dbReference>
<feature type="domain" description="Xylanolytic transcriptional activator regulatory" evidence="5">
    <location>
        <begin position="124"/>
        <end position="197"/>
    </location>
</feature>
<evidence type="ECO:0000313" key="6">
    <source>
        <dbReference type="EMBL" id="KAJ5315612.1"/>
    </source>
</evidence>
<sequence>MFLQELNPLYETIHPPSFQPRYTAWWITQENNDQSGEAIRDEDIDFGLLVLRVCLLSIQSLPHSKFPTTGVLKSHPEAMEQWYSSLANELDKSQPSTKKPSIETVQHRFLQAGYLKNYGKIRASWSILNTAVKNAHEMGLHLKEPGIPTSELEMELRRRTFWNLYVWDRSMCTFFGHWPLIPEGYFDIEPPYDNLQPLTISPYVLTPFTDRVFHIKLARYLTAFMSPPSWKSDQQKPAVVSEFAQRFHQVIVDQLPPPFSLENPDISWDAAHPALPLKREMLGLFIYTTEASLYRWFMDPCESLHRGHNVRAKNGPDLLALSHRRSLMDTTCKIISCIAKLYALTANEEGGSVDRLFTLPISLVDSLATLGVCLLSIQADERRLSKKGIHTVADSVLQRSYNTFFDAFGLLYRQAPHYIFAKRGVKALEGLHGTLCAGLGGPDLFEASPTGATMMGSFPGQAQRTGYFPLEQALVSLHASGGGGEFQGRTLIALPEWLPSFLESPARTSLFHSQAFFGDILT</sequence>
<reference evidence="6" key="2">
    <citation type="journal article" date="2023" name="IMA Fungus">
        <title>Comparative genomic study of the Penicillium genus elucidates a diverse pangenome and 15 lateral gene transfer events.</title>
        <authorList>
            <person name="Petersen C."/>
            <person name="Sorensen T."/>
            <person name="Nielsen M.R."/>
            <person name="Sondergaard T.E."/>
            <person name="Sorensen J.L."/>
            <person name="Fitzpatrick D.A."/>
            <person name="Frisvad J.C."/>
            <person name="Nielsen K.L."/>
        </authorList>
    </citation>
    <scope>NUCLEOTIDE SEQUENCE</scope>
    <source>
        <strain evidence="6">IBT 21472</strain>
    </source>
</reference>
<dbReference type="CDD" id="cd12148">
    <property type="entry name" value="fungal_TF_MHR"/>
    <property type="match status" value="1"/>
</dbReference>
<comment type="subcellular location">
    <subcellularLocation>
        <location evidence="1">Nucleus</location>
    </subcellularLocation>
</comment>
<evidence type="ECO:0000259" key="5">
    <source>
        <dbReference type="SMART" id="SM00906"/>
    </source>
</evidence>
<dbReference type="Pfam" id="PF04082">
    <property type="entry name" value="Fungal_trans"/>
    <property type="match status" value="1"/>
</dbReference>
<comment type="caution">
    <text evidence="6">The sequence shown here is derived from an EMBL/GenBank/DDBJ whole genome shotgun (WGS) entry which is preliminary data.</text>
</comment>
<name>A0A9W9H7M7_9EURO</name>
<evidence type="ECO:0000256" key="4">
    <source>
        <dbReference type="ARBA" id="ARBA00023242"/>
    </source>
</evidence>
<dbReference type="InterPro" id="IPR007219">
    <property type="entry name" value="XnlR_reg_dom"/>
</dbReference>
<gene>
    <name evidence="6" type="ORF">N7476_005919</name>
</gene>
<dbReference type="EMBL" id="JAPZBO010000005">
    <property type="protein sequence ID" value="KAJ5315612.1"/>
    <property type="molecule type" value="Genomic_DNA"/>
</dbReference>
<dbReference type="AlphaFoldDB" id="A0A9W9H7M7"/>
<dbReference type="GO" id="GO:0006351">
    <property type="term" value="P:DNA-templated transcription"/>
    <property type="evidence" value="ECO:0007669"/>
    <property type="project" value="InterPro"/>
</dbReference>
<dbReference type="PANTHER" id="PTHR31001">
    <property type="entry name" value="UNCHARACTERIZED TRANSCRIPTIONAL REGULATORY PROTEIN"/>
    <property type="match status" value="1"/>
</dbReference>
<evidence type="ECO:0000256" key="3">
    <source>
        <dbReference type="ARBA" id="ARBA00023163"/>
    </source>
</evidence>
<reference evidence="6" key="1">
    <citation type="submission" date="2022-12" db="EMBL/GenBank/DDBJ databases">
        <authorList>
            <person name="Petersen C."/>
        </authorList>
    </citation>
    <scope>NUCLEOTIDE SEQUENCE</scope>
    <source>
        <strain evidence="6">IBT 21472</strain>
    </source>
</reference>